<accession>A0A1H5SKS4</accession>
<evidence type="ECO:0000313" key="2">
    <source>
        <dbReference type="Proteomes" id="UP000236753"/>
    </source>
</evidence>
<dbReference type="Proteomes" id="UP000236753">
    <property type="component" value="Unassembled WGS sequence"/>
</dbReference>
<organism evidence="1 2">
    <name type="scientific">Nitrosomonas ureae</name>
    <dbReference type="NCBI Taxonomy" id="44577"/>
    <lineage>
        <taxon>Bacteria</taxon>
        <taxon>Pseudomonadati</taxon>
        <taxon>Pseudomonadota</taxon>
        <taxon>Betaproteobacteria</taxon>
        <taxon>Nitrosomonadales</taxon>
        <taxon>Nitrosomonadaceae</taxon>
        <taxon>Nitrosomonas</taxon>
    </lineage>
</organism>
<evidence type="ECO:0000313" key="1">
    <source>
        <dbReference type="EMBL" id="SEF50421.1"/>
    </source>
</evidence>
<dbReference type="AlphaFoldDB" id="A0A1H5SKS4"/>
<protein>
    <submittedName>
        <fullName evidence="1">Uncharacterized protein</fullName>
    </submittedName>
</protein>
<reference evidence="1 2" key="1">
    <citation type="submission" date="2016-10" db="EMBL/GenBank/DDBJ databases">
        <authorList>
            <person name="de Groot N.N."/>
        </authorList>
    </citation>
    <scope>NUCLEOTIDE SEQUENCE [LARGE SCALE GENOMIC DNA]</scope>
    <source>
        <strain evidence="1 2">Nm13</strain>
    </source>
</reference>
<gene>
    <name evidence="1" type="ORF">SAMN05216334_102218</name>
</gene>
<proteinExistence type="predicted"/>
<dbReference type="EMBL" id="FNUX01000002">
    <property type="protein sequence ID" value="SEF50421.1"/>
    <property type="molecule type" value="Genomic_DNA"/>
</dbReference>
<name>A0A1H5SKS4_9PROT</name>
<sequence length="54" mass="6147">MRMISLPFADNNTEYLSDQLSRQTGYEFLLLGCYGDLIMIDSDTQNVINGINLE</sequence>